<organism evidence="11 12">
    <name type="scientific">Mucuna pruriens</name>
    <name type="common">Velvet bean</name>
    <name type="synonym">Dolichos pruriens</name>
    <dbReference type="NCBI Taxonomy" id="157652"/>
    <lineage>
        <taxon>Eukaryota</taxon>
        <taxon>Viridiplantae</taxon>
        <taxon>Streptophyta</taxon>
        <taxon>Embryophyta</taxon>
        <taxon>Tracheophyta</taxon>
        <taxon>Spermatophyta</taxon>
        <taxon>Magnoliopsida</taxon>
        <taxon>eudicotyledons</taxon>
        <taxon>Gunneridae</taxon>
        <taxon>Pentapetalae</taxon>
        <taxon>rosids</taxon>
        <taxon>fabids</taxon>
        <taxon>Fabales</taxon>
        <taxon>Fabaceae</taxon>
        <taxon>Papilionoideae</taxon>
        <taxon>50 kb inversion clade</taxon>
        <taxon>NPAAA clade</taxon>
        <taxon>indigoferoid/millettioid clade</taxon>
        <taxon>Phaseoleae</taxon>
        <taxon>Mucuna</taxon>
    </lineage>
</organism>
<keyword evidence="12" id="KW-1185">Reference proteome</keyword>
<evidence type="ECO:0000256" key="3">
    <source>
        <dbReference type="ARBA" id="ARBA00022676"/>
    </source>
</evidence>
<dbReference type="Pfam" id="PF00777">
    <property type="entry name" value="Glyco_transf_29"/>
    <property type="match status" value="1"/>
</dbReference>
<dbReference type="Proteomes" id="UP000257109">
    <property type="component" value="Unassembled WGS sequence"/>
</dbReference>
<gene>
    <name evidence="11" type="primary">SIA1</name>
    <name evidence="11" type="ORF">CR513_10458</name>
</gene>
<dbReference type="AlphaFoldDB" id="A0A371HSB9"/>
<keyword evidence="5" id="KW-0812">Transmembrane</keyword>
<dbReference type="InterPro" id="IPR001675">
    <property type="entry name" value="Glyco_trans_29"/>
</dbReference>
<keyword evidence="7" id="KW-1133">Transmembrane helix</keyword>
<dbReference type="EMBL" id="QJKJ01001834">
    <property type="protein sequence ID" value="RDY05673.1"/>
    <property type="molecule type" value="Genomic_DNA"/>
</dbReference>
<evidence type="ECO:0000256" key="5">
    <source>
        <dbReference type="ARBA" id="ARBA00022692"/>
    </source>
</evidence>
<keyword evidence="6" id="KW-0735">Signal-anchor</keyword>
<dbReference type="GO" id="GO:0009860">
    <property type="term" value="P:pollen tube growth"/>
    <property type="evidence" value="ECO:0007669"/>
    <property type="project" value="InterPro"/>
</dbReference>
<keyword evidence="8" id="KW-0333">Golgi apparatus</keyword>
<dbReference type="InterPro" id="IPR038578">
    <property type="entry name" value="GT29-like_sf"/>
</dbReference>
<dbReference type="InterPro" id="IPR044782">
    <property type="entry name" value="SIA1/STLP5"/>
</dbReference>
<keyword evidence="9" id="KW-0472">Membrane</keyword>
<evidence type="ECO:0000256" key="4">
    <source>
        <dbReference type="ARBA" id="ARBA00022679"/>
    </source>
</evidence>
<evidence type="ECO:0000256" key="8">
    <source>
        <dbReference type="ARBA" id="ARBA00023034"/>
    </source>
</evidence>
<evidence type="ECO:0000313" key="11">
    <source>
        <dbReference type="EMBL" id="RDY05673.1"/>
    </source>
</evidence>
<keyword evidence="4" id="KW-0808">Transferase</keyword>
<keyword evidence="3" id="KW-0328">Glycosyltransferase</keyword>
<dbReference type="OrthoDB" id="10264956at2759"/>
<dbReference type="PANTHER" id="PTHR47486:SF1">
    <property type="entry name" value="SIALYLTRANSFERASE-LIKE PROTEIN 1"/>
    <property type="match status" value="1"/>
</dbReference>
<comment type="subcellular location">
    <subcellularLocation>
        <location evidence="1">Golgi apparatus membrane</location>
        <topology evidence="1">Single-pass type II membrane protein</topology>
    </subcellularLocation>
</comment>
<evidence type="ECO:0000256" key="7">
    <source>
        <dbReference type="ARBA" id="ARBA00022989"/>
    </source>
</evidence>
<evidence type="ECO:0000256" key="10">
    <source>
        <dbReference type="ARBA" id="ARBA00023180"/>
    </source>
</evidence>
<accession>A0A371HSB9</accession>
<proteinExistence type="inferred from homology"/>
<dbReference type="GO" id="GO:0009846">
    <property type="term" value="P:pollen germination"/>
    <property type="evidence" value="ECO:0007669"/>
    <property type="project" value="InterPro"/>
</dbReference>
<dbReference type="GO" id="GO:0000139">
    <property type="term" value="C:Golgi membrane"/>
    <property type="evidence" value="ECO:0007669"/>
    <property type="project" value="UniProtKB-SubCell"/>
</dbReference>
<evidence type="ECO:0000256" key="1">
    <source>
        <dbReference type="ARBA" id="ARBA00004323"/>
    </source>
</evidence>
<evidence type="ECO:0000256" key="6">
    <source>
        <dbReference type="ARBA" id="ARBA00022968"/>
    </source>
</evidence>
<evidence type="ECO:0000256" key="9">
    <source>
        <dbReference type="ARBA" id="ARBA00023136"/>
    </source>
</evidence>
<dbReference type="GO" id="GO:0008373">
    <property type="term" value="F:sialyltransferase activity"/>
    <property type="evidence" value="ECO:0007669"/>
    <property type="project" value="InterPro"/>
</dbReference>
<feature type="non-terminal residue" evidence="11">
    <location>
        <position position="1"/>
    </location>
</feature>
<evidence type="ECO:0000256" key="2">
    <source>
        <dbReference type="ARBA" id="ARBA00006003"/>
    </source>
</evidence>
<comment type="similarity">
    <text evidence="2">Belongs to the glycosyltransferase 29 family.</text>
</comment>
<comment type="caution">
    <text evidence="11">The sequence shown here is derived from an EMBL/GenBank/DDBJ whole genome shotgun (WGS) entry which is preliminary data.</text>
</comment>
<name>A0A371HSB9_MUCPR</name>
<reference evidence="11" key="1">
    <citation type="submission" date="2018-05" db="EMBL/GenBank/DDBJ databases">
        <title>Draft genome of Mucuna pruriens seed.</title>
        <authorList>
            <person name="Nnadi N.E."/>
            <person name="Vos R."/>
            <person name="Hasami M.H."/>
            <person name="Devisetty U.K."/>
            <person name="Aguiy J.C."/>
        </authorList>
    </citation>
    <scope>NUCLEOTIDE SEQUENCE [LARGE SCALE GENOMIC DNA]</scope>
    <source>
        <strain evidence="11">JCA_2017</strain>
    </source>
</reference>
<protein>
    <submittedName>
        <fullName evidence="11">Sialyltransferase-like protein 1</fullName>
    </submittedName>
</protein>
<dbReference type="Gene3D" id="3.90.1480.20">
    <property type="entry name" value="Glycosyl transferase family 29"/>
    <property type="match status" value="1"/>
</dbReference>
<sequence>MTTMLTREYLDVRPNGLVDYALLRIMQVGTTRCTNKTLRAENINILLLVKAPFHPQQFCTCAVIGNFGELLKTKFGGEIDSHDVVFPINEKYAKYVGFKRDFCPVVRGVACNMVPILNGYDDETLFERIAQEFRSYLI</sequence>
<dbReference type="PANTHER" id="PTHR47486">
    <property type="entry name" value="SIALYLTRANSFERASE-LIKE PROTEIN 1"/>
    <property type="match status" value="1"/>
</dbReference>
<keyword evidence="10" id="KW-0325">Glycoprotein</keyword>
<evidence type="ECO:0000313" key="12">
    <source>
        <dbReference type="Proteomes" id="UP000257109"/>
    </source>
</evidence>